<feature type="region of interest" description="Disordered" evidence="1">
    <location>
        <begin position="95"/>
        <end position="322"/>
    </location>
</feature>
<feature type="compositionally biased region" description="Basic and acidic residues" evidence="1">
    <location>
        <begin position="132"/>
        <end position="162"/>
    </location>
</feature>
<feature type="region of interest" description="Disordered" evidence="1">
    <location>
        <begin position="26"/>
        <end position="75"/>
    </location>
</feature>
<dbReference type="EMBL" id="BRYB01003493">
    <property type="protein sequence ID" value="GMI37770.1"/>
    <property type="molecule type" value="Genomic_DNA"/>
</dbReference>
<proteinExistence type="predicted"/>
<feature type="compositionally biased region" description="Low complexity" evidence="1">
    <location>
        <begin position="106"/>
        <end position="127"/>
    </location>
</feature>
<name>A0ABQ6N1Z9_9STRA</name>
<feature type="compositionally biased region" description="Polar residues" evidence="1">
    <location>
        <begin position="288"/>
        <end position="301"/>
    </location>
</feature>
<keyword evidence="3" id="KW-1185">Reference proteome</keyword>
<gene>
    <name evidence="2" type="ORF">TeGR_g6299</name>
</gene>
<sequence>MSASSELEPSELELEEIQSALQQRTAQVIKHKTGDGPHIVSDNSDHGSNPQILKVSPRRPSFLQQPAPQLDVASAERSLKEMSLDDLAKLEEMCRRQREARDGSDAAAPISAPLSAPVSAAAAAPPAEAEDDGRGRPRADSIGPEIRRAQVLARHEAARAEAVKGAAQAPEAAKEKEPSSSDADKEKGHEKGRKGEEGKEFSPERTGTEGRPGAPIDKMFASFLGGVPPSRQGEVSEGLANRERAARNEEGGGAAPKPRGGIGAMIENDKTYQAPAEQASACDVSVSDVMSSIYSDTGSQYSDDDYEEAPAEEGGGEKGNTV</sequence>
<feature type="compositionally biased region" description="Basic and acidic residues" evidence="1">
    <location>
        <begin position="240"/>
        <end position="250"/>
    </location>
</feature>
<accession>A0ABQ6N1Z9</accession>
<feature type="compositionally biased region" description="Acidic residues" evidence="1">
    <location>
        <begin position="302"/>
        <end position="311"/>
    </location>
</feature>
<dbReference type="Proteomes" id="UP001165060">
    <property type="component" value="Unassembled WGS sequence"/>
</dbReference>
<reference evidence="2 3" key="1">
    <citation type="journal article" date="2023" name="Commun. Biol.">
        <title>Genome analysis of Parmales, the sister group of diatoms, reveals the evolutionary specialization of diatoms from phago-mixotrophs to photoautotrophs.</title>
        <authorList>
            <person name="Ban H."/>
            <person name="Sato S."/>
            <person name="Yoshikawa S."/>
            <person name="Yamada K."/>
            <person name="Nakamura Y."/>
            <person name="Ichinomiya M."/>
            <person name="Sato N."/>
            <person name="Blanc-Mathieu R."/>
            <person name="Endo H."/>
            <person name="Kuwata A."/>
            <person name="Ogata H."/>
        </authorList>
    </citation>
    <scope>NUCLEOTIDE SEQUENCE [LARGE SCALE GENOMIC DNA]</scope>
</reference>
<feature type="compositionally biased region" description="Basic and acidic residues" evidence="1">
    <location>
        <begin position="95"/>
        <end position="104"/>
    </location>
</feature>
<evidence type="ECO:0000313" key="2">
    <source>
        <dbReference type="EMBL" id="GMI37770.1"/>
    </source>
</evidence>
<feature type="compositionally biased region" description="Basic and acidic residues" evidence="1">
    <location>
        <begin position="172"/>
        <end position="208"/>
    </location>
</feature>
<comment type="caution">
    <text evidence="2">The sequence shown here is derived from an EMBL/GenBank/DDBJ whole genome shotgun (WGS) entry which is preliminary data.</text>
</comment>
<feature type="non-terminal residue" evidence="2">
    <location>
        <position position="322"/>
    </location>
</feature>
<protein>
    <submittedName>
        <fullName evidence="2">Uncharacterized protein</fullName>
    </submittedName>
</protein>
<evidence type="ECO:0000256" key="1">
    <source>
        <dbReference type="SAM" id="MobiDB-lite"/>
    </source>
</evidence>
<organism evidence="2 3">
    <name type="scientific">Tetraparma gracilis</name>
    <dbReference type="NCBI Taxonomy" id="2962635"/>
    <lineage>
        <taxon>Eukaryota</taxon>
        <taxon>Sar</taxon>
        <taxon>Stramenopiles</taxon>
        <taxon>Ochrophyta</taxon>
        <taxon>Bolidophyceae</taxon>
        <taxon>Parmales</taxon>
        <taxon>Triparmaceae</taxon>
        <taxon>Tetraparma</taxon>
    </lineage>
</organism>
<evidence type="ECO:0000313" key="3">
    <source>
        <dbReference type="Proteomes" id="UP001165060"/>
    </source>
</evidence>